<protein>
    <submittedName>
        <fullName evidence="2">Uncharacterized protein</fullName>
    </submittedName>
</protein>
<name>A0A382P1X7_9ZZZZ</name>
<proteinExistence type="predicted"/>
<keyword evidence="1" id="KW-0812">Transmembrane</keyword>
<dbReference type="EMBL" id="UINC01103973">
    <property type="protein sequence ID" value="SVC66787.1"/>
    <property type="molecule type" value="Genomic_DNA"/>
</dbReference>
<keyword evidence="1" id="KW-1133">Transmembrane helix</keyword>
<sequence length="30" mass="3283">MSLSCIVTVGLAGVICVTLVYYFVTEWNSN</sequence>
<evidence type="ECO:0000313" key="2">
    <source>
        <dbReference type="EMBL" id="SVC66787.1"/>
    </source>
</evidence>
<dbReference type="AlphaFoldDB" id="A0A382P1X7"/>
<organism evidence="2">
    <name type="scientific">marine metagenome</name>
    <dbReference type="NCBI Taxonomy" id="408172"/>
    <lineage>
        <taxon>unclassified sequences</taxon>
        <taxon>metagenomes</taxon>
        <taxon>ecological metagenomes</taxon>
    </lineage>
</organism>
<keyword evidence="1" id="KW-0472">Membrane</keyword>
<feature type="transmembrane region" description="Helical" evidence="1">
    <location>
        <begin position="6"/>
        <end position="24"/>
    </location>
</feature>
<gene>
    <name evidence="2" type="ORF">METZ01_LOCUS319641</name>
</gene>
<reference evidence="2" key="1">
    <citation type="submission" date="2018-05" db="EMBL/GenBank/DDBJ databases">
        <authorList>
            <person name="Lanie J.A."/>
            <person name="Ng W.-L."/>
            <person name="Kazmierczak K.M."/>
            <person name="Andrzejewski T.M."/>
            <person name="Davidsen T.M."/>
            <person name="Wayne K.J."/>
            <person name="Tettelin H."/>
            <person name="Glass J.I."/>
            <person name="Rusch D."/>
            <person name="Podicherti R."/>
            <person name="Tsui H.-C.T."/>
            <person name="Winkler M.E."/>
        </authorList>
    </citation>
    <scope>NUCLEOTIDE SEQUENCE</scope>
</reference>
<evidence type="ECO:0000256" key="1">
    <source>
        <dbReference type="SAM" id="Phobius"/>
    </source>
</evidence>
<accession>A0A382P1X7</accession>